<protein>
    <submittedName>
        <fullName evidence="8">Myb-like DNA-binding domain containing protein</fullName>
    </submittedName>
</protein>
<feature type="domain" description="SANT" evidence="6">
    <location>
        <begin position="92"/>
        <end position="133"/>
    </location>
</feature>
<dbReference type="GO" id="GO:0019185">
    <property type="term" value="C:snRNA-activating protein complex"/>
    <property type="evidence" value="ECO:0007669"/>
    <property type="project" value="TreeGrafter"/>
</dbReference>
<keyword evidence="9" id="KW-1185">Reference proteome</keyword>
<feature type="domain" description="Myb-like" evidence="5">
    <location>
        <begin position="96"/>
        <end position="141"/>
    </location>
</feature>
<keyword evidence="3" id="KW-0804">Transcription</keyword>
<dbReference type="PANTHER" id="PTHR46621">
    <property type="entry name" value="SNRNA-ACTIVATING PROTEIN COMPLEX SUBUNIT 4"/>
    <property type="match status" value="1"/>
</dbReference>
<evidence type="ECO:0000256" key="3">
    <source>
        <dbReference type="ARBA" id="ARBA00023163"/>
    </source>
</evidence>
<dbReference type="GeneID" id="94833556"/>
<evidence type="ECO:0000259" key="5">
    <source>
        <dbReference type="PROSITE" id="PS50090"/>
    </source>
</evidence>
<accession>A0A1J4KQA8</accession>
<evidence type="ECO:0000256" key="4">
    <source>
        <dbReference type="ARBA" id="ARBA00023242"/>
    </source>
</evidence>
<comment type="caution">
    <text evidence="8">The sequence shown here is derived from an EMBL/GenBank/DDBJ whole genome shotgun (WGS) entry which is preliminary data.</text>
</comment>
<evidence type="ECO:0000313" key="9">
    <source>
        <dbReference type="Proteomes" id="UP000179807"/>
    </source>
</evidence>
<dbReference type="SMART" id="SM00717">
    <property type="entry name" value="SANT"/>
    <property type="match status" value="2"/>
</dbReference>
<feature type="domain" description="HTH myb-type" evidence="7">
    <location>
        <begin position="142"/>
        <end position="198"/>
    </location>
</feature>
<dbReference type="VEuPathDB" id="TrichDB:TRFO_16224"/>
<feature type="domain" description="HTH myb-type" evidence="7">
    <location>
        <begin position="89"/>
        <end position="141"/>
    </location>
</feature>
<evidence type="ECO:0000259" key="6">
    <source>
        <dbReference type="PROSITE" id="PS51293"/>
    </source>
</evidence>
<sequence>MDNPLKDVVKSYIDVDVDNSLIQPENKEKATAILIHMLNKANSNQEEIYEVFSLIGTYEPYFKVQKIIDEQKRPIPIFPKSHIRKEIANTVRIGQSWSIYEDLRLLAAINKFGLNQWNKISHFVGYGRTKSQCSQRWFRVINPKIRKEPWTKEEEENLLRLVKIHGEKRWKDIANDMNYSRSDAQCRYHYNKLKKKMMKESVSTNINNTNELLNNQLLNKKMICELVKPDTNEDSHIFDFLIDMDFSKNTEMLKFGKDCGFPNENGFF</sequence>
<reference evidence="8" key="1">
    <citation type="submission" date="2016-10" db="EMBL/GenBank/DDBJ databases">
        <authorList>
            <person name="Benchimol M."/>
            <person name="Almeida L.G."/>
            <person name="Vasconcelos A.T."/>
            <person name="Perreira-Neves A."/>
            <person name="Rosa I.A."/>
            <person name="Tasca T."/>
            <person name="Bogo M.R."/>
            <person name="de Souza W."/>
        </authorList>
    </citation>
    <scope>NUCLEOTIDE SEQUENCE [LARGE SCALE GENOMIC DNA]</scope>
    <source>
        <strain evidence="8">K</strain>
    </source>
</reference>
<keyword evidence="4" id="KW-0539">Nucleus</keyword>
<dbReference type="GO" id="GO:0001006">
    <property type="term" value="F:RNA polymerase III type 3 promoter sequence-specific DNA binding"/>
    <property type="evidence" value="ECO:0007669"/>
    <property type="project" value="TreeGrafter"/>
</dbReference>
<dbReference type="CDD" id="cd00167">
    <property type="entry name" value="SANT"/>
    <property type="match status" value="2"/>
</dbReference>
<evidence type="ECO:0000256" key="2">
    <source>
        <dbReference type="ARBA" id="ARBA00023125"/>
    </source>
</evidence>
<dbReference type="EMBL" id="MLAK01000510">
    <property type="protein sequence ID" value="OHT13489.1"/>
    <property type="molecule type" value="Genomic_DNA"/>
</dbReference>
<dbReference type="GO" id="GO:0000978">
    <property type="term" value="F:RNA polymerase II cis-regulatory region sequence-specific DNA binding"/>
    <property type="evidence" value="ECO:0007669"/>
    <property type="project" value="TreeGrafter"/>
</dbReference>
<dbReference type="GO" id="GO:0042795">
    <property type="term" value="P:snRNA transcription by RNA polymerase II"/>
    <property type="evidence" value="ECO:0007669"/>
    <property type="project" value="TreeGrafter"/>
</dbReference>
<dbReference type="PROSITE" id="PS50090">
    <property type="entry name" value="MYB_LIKE"/>
    <property type="match status" value="2"/>
</dbReference>
<name>A0A1J4KQA8_9EUKA</name>
<dbReference type="PANTHER" id="PTHR46621:SF1">
    <property type="entry name" value="SNRNA-ACTIVATING PROTEIN COMPLEX SUBUNIT 4"/>
    <property type="match status" value="1"/>
</dbReference>
<dbReference type="InterPro" id="IPR017884">
    <property type="entry name" value="SANT_dom"/>
</dbReference>
<keyword evidence="1" id="KW-0805">Transcription regulation</keyword>
<feature type="domain" description="SANT" evidence="6">
    <location>
        <begin position="145"/>
        <end position="198"/>
    </location>
</feature>
<dbReference type="OrthoDB" id="39591at2759"/>
<dbReference type="Pfam" id="PF00249">
    <property type="entry name" value="Myb_DNA-binding"/>
    <property type="match status" value="2"/>
</dbReference>
<proteinExistence type="predicted"/>
<dbReference type="AlphaFoldDB" id="A0A1J4KQA8"/>
<feature type="domain" description="Myb-like" evidence="5">
    <location>
        <begin position="142"/>
        <end position="194"/>
    </location>
</feature>
<dbReference type="InterPro" id="IPR017930">
    <property type="entry name" value="Myb_dom"/>
</dbReference>
<dbReference type="Gene3D" id="1.10.10.60">
    <property type="entry name" value="Homeodomain-like"/>
    <property type="match status" value="2"/>
</dbReference>
<dbReference type="RefSeq" id="XP_068366625.1">
    <property type="nucleotide sequence ID" value="XM_068498852.1"/>
</dbReference>
<keyword evidence="2" id="KW-0238">DNA-binding</keyword>
<evidence type="ECO:0000256" key="1">
    <source>
        <dbReference type="ARBA" id="ARBA00023015"/>
    </source>
</evidence>
<dbReference type="PROSITE" id="PS51294">
    <property type="entry name" value="HTH_MYB"/>
    <property type="match status" value="2"/>
</dbReference>
<dbReference type="InterPro" id="IPR051575">
    <property type="entry name" value="Myb-like_DNA-bd"/>
</dbReference>
<dbReference type="GO" id="GO:0042796">
    <property type="term" value="P:snRNA transcription by RNA polymerase III"/>
    <property type="evidence" value="ECO:0007669"/>
    <property type="project" value="TreeGrafter"/>
</dbReference>
<gene>
    <name evidence="8" type="ORF">TRFO_16224</name>
</gene>
<dbReference type="PROSITE" id="PS51293">
    <property type="entry name" value="SANT"/>
    <property type="match status" value="2"/>
</dbReference>
<evidence type="ECO:0000259" key="7">
    <source>
        <dbReference type="PROSITE" id="PS51294"/>
    </source>
</evidence>
<dbReference type="SUPFAM" id="SSF46689">
    <property type="entry name" value="Homeodomain-like"/>
    <property type="match status" value="2"/>
</dbReference>
<organism evidence="8 9">
    <name type="scientific">Tritrichomonas foetus</name>
    <dbReference type="NCBI Taxonomy" id="1144522"/>
    <lineage>
        <taxon>Eukaryota</taxon>
        <taxon>Metamonada</taxon>
        <taxon>Parabasalia</taxon>
        <taxon>Tritrichomonadida</taxon>
        <taxon>Tritrichomonadidae</taxon>
        <taxon>Tritrichomonas</taxon>
    </lineage>
</organism>
<dbReference type="InterPro" id="IPR009057">
    <property type="entry name" value="Homeodomain-like_sf"/>
</dbReference>
<dbReference type="InterPro" id="IPR001005">
    <property type="entry name" value="SANT/Myb"/>
</dbReference>
<dbReference type="Proteomes" id="UP000179807">
    <property type="component" value="Unassembled WGS sequence"/>
</dbReference>
<evidence type="ECO:0000313" key="8">
    <source>
        <dbReference type="EMBL" id="OHT13489.1"/>
    </source>
</evidence>